<dbReference type="EMBL" id="VXIV02001939">
    <property type="protein sequence ID" value="KAF6028555.1"/>
    <property type="molecule type" value="Genomic_DNA"/>
</dbReference>
<proteinExistence type="predicted"/>
<dbReference type="Proteomes" id="UP000593567">
    <property type="component" value="Unassembled WGS sequence"/>
</dbReference>
<reference evidence="1" key="1">
    <citation type="submission" date="2020-06" db="EMBL/GenBank/DDBJ databases">
        <title>Draft genome of Bugula neritina, a colonial animal packing powerful symbionts and potential medicines.</title>
        <authorList>
            <person name="Rayko M."/>
        </authorList>
    </citation>
    <scope>NUCLEOTIDE SEQUENCE [LARGE SCALE GENOMIC DNA]</scope>
    <source>
        <strain evidence="1">Kwan_BN1</strain>
    </source>
</reference>
<organism evidence="1 2">
    <name type="scientific">Bugula neritina</name>
    <name type="common">Brown bryozoan</name>
    <name type="synonym">Sertularia neritina</name>
    <dbReference type="NCBI Taxonomy" id="10212"/>
    <lineage>
        <taxon>Eukaryota</taxon>
        <taxon>Metazoa</taxon>
        <taxon>Spiralia</taxon>
        <taxon>Lophotrochozoa</taxon>
        <taxon>Bryozoa</taxon>
        <taxon>Gymnolaemata</taxon>
        <taxon>Cheilostomatida</taxon>
        <taxon>Flustrina</taxon>
        <taxon>Buguloidea</taxon>
        <taxon>Bugulidae</taxon>
        <taxon>Bugula</taxon>
    </lineage>
</organism>
<dbReference type="AlphaFoldDB" id="A0A7J7JRH6"/>
<protein>
    <submittedName>
        <fullName evidence="1">Uncharacterized protein</fullName>
    </submittedName>
</protein>
<name>A0A7J7JRH6_BUGNE</name>
<evidence type="ECO:0000313" key="2">
    <source>
        <dbReference type="Proteomes" id="UP000593567"/>
    </source>
</evidence>
<evidence type="ECO:0000313" key="1">
    <source>
        <dbReference type="EMBL" id="KAF6028555.1"/>
    </source>
</evidence>
<gene>
    <name evidence="1" type="ORF">EB796_013145</name>
</gene>
<dbReference type="OrthoDB" id="6142940at2759"/>
<comment type="caution">
    <text evidence="1">The sequence shown here is derived from an EMBL/GenBank/DDBJ whole genome shotgun (WGS) entry which is preliminary data.</text>
</comment>
<keyword evidence="2" id="KW-1185">Reference proteome</keyword>
<sequence length="93" mass="10798">MYSTINDNSTPKSLIDMKCINSRHKILYGNLWSHLCCSYHIFDFSILTSESVKDPCPSRYEHNPFSNTCVRLIETQKDWRSAKAIVKVLEKPC</sequence>
<accession>A0A7J7JRH6</accession>